<evidence type="ECO:0000256" key="1">
    <source>
        <dbReference type="SAM" id="MobiDB-lite"/>
    </source>
</evidence>
<organism evidence="2 3">
    <name type="scientific">Claviceps pusilla</name>
    <dbReference type="NCBI Taxonomy" id="123648"/>
    <lineage>
        <taxon>Eukaryota</taxon>
        <taxon>Fungi</taxon>
        <taxon>Dikarya</taxon>
        <taxon>Ascomycota</taxon>
        <taxon>Pezizomycotina</taxon>
        <taxon>Sordariomycetes</taxon>
        <taxon>Hypocreomycetidae</taxon>
        <taxon>Hypocreales</taxon>
        <taxon>Clavicipitaceae</taxon>
        <taxon>Claviceps</taxon>
    </lineage>
</organism>
<protein>
    <submittedName>
        <fullName evidence="2">Uncharacterized protein</fullName>
    </submittedName>
</protein>
<evidence type="ECO:0000313" key="2">
    <source>
        <dbReference type="EMBL" id="KAG6001630.1"/>
    </source>
</evidence>
<gene>
    <name evidence="2" type="ORF">E4U43_001279</name>
</gene>
<keyword evidence="3" id="KW-1185">Reference proteome</keyword>
<accession>A0A9P7SWZ8</accession>
<dbReference type="AlphaFoldDB" id="A0A9P7SWZ8"/>
<dbReference type="Proteomes" id="UP000748025">
    <property type="component" value="Unassembled WGS sequence"/>
</dbReference>
<feature type="region of interest" description="Disordered" evidence="1">
    <location>
        <begin position="26"/>
        <end position="57"/>
    </location>
</feature>
<proteinExistence type="predicted"/>
<feature type="compositionally biased region" description="Acidic residues" evidence="1">
    <location>
        <begin position="26"/>
        <end position="47"/>
    </location>
</feature>
<dbReference type="EMBL" id="SRPW01001409">
    <property type="protein sequence ID" value="KAG6001630.1"/>
    <property type="molecule type" value="Genomic_DNA"/>
</dbReference>
<comment type="caution">
    <text evidence="2">The sequence shown here is derived from an EMBL/GenBank/DDBJ whole genome shotgun (WGS) entry which is preliminary data.</text>
</comment>
<sequence length="214" mass="23763">MARARGTRLSGVERLSMAVAAVNVGDDADDAGEAGEAGDVDDVDGVDEVNGRDEQSTWHRRWEPCKLGLVARRHAGRHGKRKEDMDMDGPSLLHGYAVRSRHAQPACGWVNPDERWLVGGWWPASLVGVQASRVPATRPRLPTLRTVEVSEPLSRGPTRPHAPPFWPLGLMQMLVGPLKISQRQQAQRTRLGQLWMFVCLSRDVQTREVLGKKE</sequence>
<name>A0A9P7SWZ8_9HYPO</name>
<reference evidence="2" key="1">
    <citation type="journal article" date="2020" name="bioRxiv">
        <title>Whole genome comparisons of ergot fungi reveals the divergence and evolution of species within the genus Claviceps are the result of varying mechanisms driving genome evolution and host range expansion.</title>
        <authorList>
            <person name="Wyka S.A."/>
            <person name="Mondo S.J."/>
            <person name="Liu M."/>
            <person name="Dettman J."/>
            <person name="Nalam V."/>
            <person name="Broders K.D."/>
        </authorList>
    </citation>
    <scope>NUCLEOTIDE SEQUENCE</scope>
    <source>
        <strain evidence="2">CCC 602</strain>
    </source>
</reference>
<evidence type="ECO:0000313" key="3">
    <source>
        <dbReference type="Proteomes" id="UP000748025"/>
    </source>
</evidence>